<feature type="region of interest" description="Disordered" evidence="1">
    <location>
        <begin position="1"/>
        <end position="41"/>
    </location>
</feature>
<evidence type="ECO:0000313" key="2">
    <source>
        <dbReference type="EMBL" id="TKA67779.1"/>
    </source>
</evidence>
<feature type="compositionally biased region" description="Pro residues" evidence="1">
    <location>
        <begin position="20"/>
        <end position="30"/>
    </location>
</feature>
<evidence type="ECO:0000313" key="3">
    <source>
        <dbReference type="Proteomes" id="UP000309340"/>
    </source>
</evidence>
<organism evidence="2 3">
    <name type="scientific">Friedmanniomyces simplex</name>
    <dbReference type="NCBI Taxonomy" id="329884"/>
    <lineage>
        <taxon>Eukaryota</taxon>
        <taxon>Fungi</taxon>
        <taxon>Dikarya</taxon>
        <taxon>Ascomycota</taxon>
        <taxon>Pezizomycotina</taxon>
        <taxon>Dothideomycetes</taxon>
        <taxon>Dothideomycetidae</taxon>
        <taxon>Mycosphaerellales</taxon>
        <taxon>Teratosphaeriaceae</taxon>
        <taxon>Friedmanniomyces</taxon>
    </lineage>
</organism>
<evidence type="ECO:0000256" key="1">
    <source>
        <dbReference type="SAM" id="MobiDB-lite"/>
    </source>
</evidence>
<dbReference type="Proteomes" id="UP000309340">
    <property type="component" value="Unassembled WGS sequence"/>
</dbReference>
<keyword evidence="3" id="KW-1185">Reference proteome</keyword>
<reference evidence="2 3" key="1">
    <citation type="submission" date="2017-03" db="EMBL/GenBank/DDBJ databases">
        <title>Genomes of endolithic fungi from Antarctica.</title>
        <authorList>
            <person name="Coleine C."/>
            <person name="Masonjones S."/>
            <person name="Stajich J.E."/>
        </authorList>
    </citation>
    <scope>NUCLEOTIDE SEQUENCE [LARGE SCALE GENOMIC DNA]</scope>
    <source>
        <strain evidence="2 3">CCFEE 5184</strain>
    </source>
</reference>
<name>A0A4V5NEQ8_9PEZI</name>
<dbReference type="EMBL" id="NAJQ01000550">
    <property type="protein sequence ID" value="TKA67779.1"/>
    <property type="molecule type" value="Genomic_DNA"/>
</dbReference>
<gene>
    <name evidence="2" type="ORF">B0A55_06865</name>
</gene>
<dbReference type="AlphaFoldDB" id="A0A4V5NEQ8"/>
<protein>
    <submittedName>
        <fullName evidence="2">Uncharacterized protein</fullName>
    </submittedName>
</protein>
<sequence>MPPFHSTHGHNGSTDNPTPLFNPPPLPNGPKPVEYETRDRTASTIAEGELDTILPAWPFAGVTVSFGVVDLDDKPLAGREVGVDERDGVGGAKLSGCCGGRIGQWRGAIGSDDFELRRCMDAEFAKKRSGSEDSVRASI</sequence>
<comment type="caution">
    <text evidence="2">The sequence shown here is derived from an EMBL/GenBank/DDBJ whole genome shotgun (WGS) entry which is preliminary data.</text>
</comment>
<accession>A0A4V5NEQ8</accession>
<proteinExistence type="predicted"/>